<evidence type="ECO:0000256" key="5">
    <source>
        <dbReference type="SAM" id="MobiDB-lite"/>
    </source>
</evidence>
<dbReference type="PANTHER" id="PTHR45781">
    <property type="entry name" value="AGAP000281-PA"/>
    <property type="match status" value="1"/>
</dbReference>
<keyword evidence="3 4" id="KW-0539">Nucleus</keyword>
<comment type="subcellular location">
    <subcellularLocation>
        <location evidence="1">Nucleus</location>
    </subcellularLocation>
</comment>
<proteinExistence type="predicted"/>
<feature type="region of interest" description="Disordered" evidence="5">
    <location>
        <begin position="75"/>
        <end position="103"/>
    </location>
</feature>
<dbReference type="Proteomes" id="UP000887581">
    <property type="component" value="Unplaced"/>
</dbReference>
<sequence>MYHQPPSVYYPSVPSCTDNSCIDFGIYGIEQNDCCLDLNCIEPSLIPEEQQIHSFATANAYSGVKTSCSNDTMADSTDQVISRTSRRTIRKKRSKKDPNEPQKPVSAYALFFRDTQASIKGRSPNVSFGEVSKIVASMWDSLDCRAKNLYKQRTETAKKDYLKKLAAYRAQQISRDESVKLMPEEGGHPVMETTISAGSSSLNQNERSTTMNEVTLASLIARPPAINFSSLYQHQRFVKLNP</sequence>
<evidence type="ECO:0000256" key="1">
    <source>
        <dbReference type="ARBA" id="ARBA00004123"/>
    </source>
</evidence>
<dbReference type="GO" id="GO:0005634">
    <property type="term" value="C:nucleus"/>
    <property type="evidence" value="ECO:0007669"/>
    <property type="project" value="UniProtKB-SubCell"/>
</dbReference>
<protein>
    <submittedName>
        <fullName evidence="8">HMG box domain-containing protein</fullName>
    </submittedName>
</protein>
<organism evidence="7 8">
    <name type="scientific">Setaria digitata</name>
    <dbReference type="NCBI Taxonomy" id="48799"/>
    <lineage>
        <taxon>Eukaryota</taxon>
        <taxon>Metazoa</taxon>
        <taxon>Ecdysozoa</taxon>
        <taxon>Nematoda</taxon>
        <taxon>Chromadorea</taxon>
        <taxon>Rhabditida</taxon>
        <taxon>Spirurina</taxon>
        <taxon>Spiruromorpha</taxon>
        <taxon>Filarioidea</taxon>
        <taxon>Setariidae</taxon>
        <taxon>Setaria</taxon>
    </lineage>
</organism>
<evidence type="ECO:0000256" key="3">
    <source>
        <dbReference type="ARBA" id="ARBA00023242"/>
    </source>
</evidence>
<dbReference type="GO" id="GO:0006357">
    <property type="term" value="P:regulation of transcription by RNA polymerase II"/>
    <property type="evidence" value="ECO:0007669"/>
    <property type="project" value="TreeGrafter"/>
</dbReference>
<evidence type="ECO:0000256" key="2">
    <source>
        <dbReference type="ARBA" id="ARBA00023125"/>
    </source>
</evidence>
<keyword evidence="7" id="KW-1185">Reference proteome</keyword>
<dbReference type="SMART" id="SM00398">
    <property type="entry name" value="HMG"/>
    <property type="match status" value="1"/>
</dbReference>
<dbReference type="InterPro" id="IPR051365">
    <property type="entry name" value="TOX_HMG-box_domain"/>
</dbReference>
<dbReference type="GO" id="GO:0031490">
    <property type="term" value="F:chromatin DNA binding"/>
    <property type="evidence" value="ECO:0007669"/>
    <property type="project" value="TreeGrafter"/>
</dbReference>
<dbReference type="CDD" id="cd21995">
    <property type="entry name" value="HMG-box_TOX-like"/>
    <property type="match status" value="1"/>
</dbReference>
<evidence type="ECO:0000256" key="4">
    <source>
        <dbReference type="PROSITE-ProRule" id="PRU00267"/>
    </source>
</evidence>
<evidence type="ECO:0000259" key="6">
    <source>
        <dbReference type="PROSITE" id="PS50118"/>
    </source>
</evidence>
<feature type="compositionally biased region" description="Basic residues" evidence="5">
    <location>
        <begin position="84"/>
        <end position="95"/>
    </location>
</feature>
<dbReference type="AlphaFoldDB" id="A0A915PQC7"/>
<dbReference type="InterPro" id="IPR036910">
    <property type="entry name" value="HMG_box_dom_sf"/>
</dbReference>
<dbReference type="SUPFAM" id="SSF47095">
    <property type="entry name" value="HMG-box"/>
    <property type="match status" value="1"/>
</dbReference>
<evidence type="ECO:0000313" key="7">
    <source>
        <dbReference type="Proteomes" id="UP000887581"/>
    </source>
</evidence>
<name>A0A915PQC7_9BILA</name>
<accession>A0A915PQC7</accession>
<dbReference type="Gene3D" id="1.10.30.10">
    <property type="entry name" value="High mobility group box domain"/>
    <property type="match status" value="1"/>
</dbReference>
<dbReference type="Pfam" id="PF00505">
    <property type="entry name" value="HMG_box"/>
    <property type="match status" value="1"/>
</dbReference>
<evidence type="ECO:0000313" key="8">
    <source>
        <dbReference type="WBParaSite" id="sdigi.contig315.g7362.t1"/>
    </source>
</evidence>
<dbReference type="PANTHER" id="PTHR45781:SF1">
    <property type="entry name" value="HMG BOX DOMAIN-CONTAINING PROTEIN"/>
    <property type="match status" value="1"/>
</dbReference>
<feature type="DNA-binding region" description="HMG box" evidence="4">
    <location>
        <begin position="101"/>
        <end position="169"/>
    </location>
</feature>
<dbReference type="InterPro" id="IPR009071">
    <property type="entry name" value="HMG_box_dom"/>
</dbReference>
<dbReference type="WBParaSite" id="sdigi.contig315.g7362.t1">
    <property type="protein sequence ID" value="sdigi.contig315.g7362.t1"/>
    <property type="gene ID" value="sdigi.contig315.g7362"/>
</dbReference>
<reference evidence="8" key="1">
    <citation type="submission" date="2022-11" db="UniProtKB">
        <authorList>
            <consortium name="WormBaseParasite"/>
        </authorList>
    </citation>
    <scope>IDENTIFICATION</scope>
</reference>
<keyword evidence="2 4" id="KW-0238">DNA-binding</keyword>
<dbReference type="FunFam" id="1.10.30.10:FF:000005">
    <property type="entry name" value="TOX high mobility group box family member 3"/>
    <property type="match status" value="1"/>
</dbReference>
<feature type="domain" description="HMG box" evidence="6">
    <location>
        <begin position="101"/>
        <end position="169"/>
    </location>
</feature>
<dbReference type="PROSITE" id="PS50118">
    <property type="entry name" value="HMG_BOX_2"/>
    <property type="match status" value="1"/>
</dbReference>